<evidence type="ECO:0000256" key="1">
    <source>
        <dbReference type="PROSITE-ProRule" id="PRU00409"/>
    </source>
</evidence>
<proteinExistence type="predicted"/>
<keyword evidence="1" id="KW-0547">Nucleotide-binding</keyword>
<dbReference type="SUPFAM" id="SSF56059">
    <property type="entry name" value="Glutathione synthetase ATP-binding domain-like"/>
    <property type="match status" value="1"/>
</dbReference>
<evidence type="ECO:0000313" key="3">
    <source>
        <dbReference type="EMBL" id="ROR42993.1"/>
    </source>
</evidence>
<comment type="caution">
    <text evidence="3">The sequence shown here is derived from an EMBL/GenBank/DDBJ whole genome shotgun (WGS) entry which is preliminary data.</text>
</comment>
<keyword evidence="1" id="KW-0067">ATP-binding</keyword>
<dbReference type="AlphaFoldDB" id="A0A8G1XBI9"/>
<dbReference type="GO" id="GO:0005524">
    <property type="term" value="F:ATP binding"/>
    <property type="evidence" value="ECO:0007669"/>
    <property type="project" value="UniProtKB-UniRule"/>
</dbReference>
<dbReference type="RefSeq" id="WP_159073115.1">
    <property type="nucleotide sequence ID" value="NZ_RJVJ01000001.1"/>
</dbReference>
<gene>
    <name evidence="3" type="ORF">EDD39_1128</name>
</gene>
<reference evidence="3 4" key="1">
    <citation type="submission" date="2018-11" db="EMBL/GenBank/DDBJ databases">
        <title>Sequencing the genomes of 1000 actinobacteria strains.</title>
        <authorList>
            <person name="Klenk H.-P."/>
        </authorList>
    </citation>
    <scope>NUCLEOTIDE SEQUENCE [LARGE SCALE GENOMIC DNA]</scope>
    <source>
        <strain evidence="3 4">DSM 44780</strain>
    </source>
</reference>
<dbReference type="EMBL" id="RJVJ01000001">
    <property type="protein sequence ID" value="ROR42993.1"/>
    <property type="molecule type" value="Genomic_DNA"/>
</dbReference>
<accession>A0A8G1XBI9</accession>
<dbReference type="Proteomes" id="UP000267408">
    <property type="component" value="Unassembled WGS sequence"/>
</dbReference>
<dbReference type="GO" id="GO:0046872">
    <property type="term" value="F:metal ion binding"/>
    <property type="evidence" value="ECO:0007669"/>
    <property type="project" value="InterPro"/>
</dbReference>
<sequence>MTFPTPGHDTGLWQAAEHELTAALGGRPLVAAERFASSGRTSYSGPAPIAAARPALAIGCYEPWVPAAPVEALTLEGRTPVRSVDRRRSWMADLDRTAQAAIRRHGRPVVAAWYATDQLRRWAGPGGTVAAIDAALRAEVEDKANFGDILTASGVPAALHLTGARVDGPLPGLGELRRLVRSERVVVQCGADSGGRGTVFVDDEDDLARAAEMPGPYRVTAFVTGWSANTTVLSVPDHAGRLRVYVDRPSHKAVGVPEAGIAAGKSAGNTWCLPWPEDAAARLVDAAVRIAHWAWDKHRIKGLFGLDALLDPDGRVFLNEINCRNQGTTEASAVNQQLRGLPPFLIAHLTTMLDHPVTWLPDPDDFNTATVDAATNPGPGPYYLKLRHRGDVPVRLDHHLGLPGVHRVADGRLRWVRPGAHPADAGHGEVLLANLPAPGTVCEPGAELGTAEGITTAADAPFASPHTLSKAGRALLAAFDRHLVPADRQEGTAP</sequence>
<feature type="domain" description="ATP-grasp" evidence="2">
    <location>
        <begin position="147"/>
        <end position="352"/>
    </location>
</feature>
<dbReference type="PROSITE" id="PS50975">
    <property type="entry name" value="ATP_GRASP"/>
    <property type="match status" value="1"/>
</dbReference>
<evidence type="ECO:0000313" key="4">
    <source>
        <dbReference type="Proteomes" id="UP000267408"/>
    </source>
</evidence>
<name>A0A8G1XBI9_9ACTN</name>
<protein>
    <recommendedName>
        <fullName evidence="2">ATP-grasp domain-containing protein</fullName>
    </recommendedName>
</protein>
<dbReference type="InterPro" id="IPR011761">
    <property type="entry name" value="ATP-grasp"/>
</dbReference>
<organism evidence="3 4">
    <name type="scientific">Kitasatospora cineracea</name>
    <dbReference type="NCBI Taxonomy" id="88074"/>
    <lineage>
        <taxon>Bacteria</taxon>
        <taxon>Bacillati</taxon>
        <taxon>Actinomycetota</taxon>
        <taxon>Actinomycetes</taxon>
        <taxon>Kitasatosporales</taxon>
        <taxon>Streptomycetaceae</taxon>
        <taxon>Kitasatospora</taxon>
    </lineage>
</organism>
<evidence type="ECO:0000259" key="2">
    <source>
        <dbReference type="PROSITE" id="PS50975"/>
    </source>
</evidence>